<comment type="caution">
    <text evidence="2">The sequence shown here is derived from an EMBL/GenBank/DDBJ whole genome shotgun (WGS) entry which is preliminary data.</text>
</comment>
<evidence type="ECO:0000256" key="1">
    <source>
        <dbReference type="SAM" id="MobiDB-lite"/>
    </source>
</evidence>
<reference evidence="2" key="1">
    <citation type="submission" date="2023-07" db="EMBL/GenBank/DDBJ databases">
        <title>Chromosome-level Genome Assembly of Striped Snakehead (Channa striata).</title>
        <authorList>
            <person name="Liu H."/>
        </authorList>
    </citation>
    <scope>NUCLEOTIDE SEQUENCE</scope>
    <source>
        <strain evidence="2">Gz</strain>
        <tissue evidence="2">Muscle</tissue>
    </source>
</reference>
<gene>
    <name evidence="2" type="ORF">Q5P01_008580</name>
</gene>
<organism evidence="2 3">
    <name type="scientific">Channa striata</name>
    <name type="common">Snakehead murrel</name>
    <name type="synonym">Ophicephalus striatus</name>
    <dbReference type="NCBI Taxonomy" id="64152"/>
    <lineage>
        <taxon>Eukaryota</taxon>
        <taxon>Metazoa</taxon>
        <taxon>Chordata</taxon>
        <taxon>Craniata</taxon>
        <taxon>Vertebrata</taxon>
        <taxon>Euteleostomi</taxon>
        <taxon>Actinopterygii</taxon>
        <taxon>Neopterygii</taxon>
        <taxon>Teleostei</taxon>
        <taxon>Neoteleostei</taxon>
        <taxon>Acanthomorphata</taxon>
        <taxon>Anabantaria</taxon>
        <taxon>Anabantiformes</taxon>
        <taxon>Channoidei</taxon>
        <taxon>Channidae</taxon>
        <taxon>Channa</taxon>
    </lineage>
</organism>
<dbReference type="AlphaFoldDB" id="A0AA88SRR8"/>
<proteinExistence type="predicted"/>
<evidence type="ECO:0000313" key="3">
    <source>
        <dbReference type="Proteomes" id="UP001187415"/>
    </source>
</evidence>
<accession>A0AA88SRR8</accession>
<name>A0AA88SRR8_CHASR</name>
<dbReference type="EMBL" id="JAUPFM010000006">
    <property type="protein sequence ID" value="KAK2848746.1"/>
    <property type="molecule type" value="Genomic_DNA"/>
</dbReference>
<protein>
    <submittedName>
        <fullName evidence="2">Uncharacterized protein</fullName>
    </submittedName>
</protein>
<sequence length="85" mass="9790">MQKKKKKVRKKKKNSPVMSDRAANCFFFFFFFFFRLQQHSHICSHIKPPTSLTVLPVSMVRAPVAAMDSRDAKSQTAALPDSRDE</sequence>
<keyword evidence="3" id="KW-1185">Reference proteome</keyword>
<evidence type="ECO:0000313" key="2">
    <source>
        <dbReference type="EMBL" id="KAK2848746.1"/>
    </source>
</evidence>
<feature type="region of interest" description="Disordered" evidence="1">
    <location>
        <begin position="66"/>
        <end position="85"/>
    </location>
</feature>
<dbReference type="Proteomes" id="UP001187415">
    <property type="component" value="Unassembled WGS sequence"/>
</dbReference>